<dbReference type="Proteomes" id="UP000070366">
    <property type="component" value="Unassembled WGS sequence"/>
</dbReference>
<dbReference type="EMBL" id="LSZW01000032">
    <property type="protein sequence ID" value="KXK66716.1"/>
    <property type="molecule type" value="Genomic_DNA"/>
</dbReference>
<dbReference type="CDD" id="cd01614">
    <property type="entry name" value="EutN_CcmL"/>
    <property type="match status" value="1"/>
</dbReference>
<evidence type="ECO:0000256" key="1">
    <source>
        <dbReference type="ARBA" id="ARBA00023587"/>
    </source>
</evidence>
<comment type="caution">
    <text evidence="4">The sequence shown here is derived from an EMBL/GenBank/DDBJ whole genome shotgun (WGS) entry which is preliminary data.</text>
</comment>
<evidence type="ECO:0000313" key="5">
    <source>
        <dbReference type="Proteomes" id="UP000070366"/>
    </source>
</evidence>
<dbReference type="PANTHER" id="PTHR36539:SF1">
    <property type="entry name" value="BACTERIAL MICROCOMPARTMENT SHELL VERTEX PROTEIN EUTN"/>
    <property type="match status" value="1"/>
</dbReference>
<dbReference type="KEGG" id="cmiu:B1H56_07430"/>
<dbReference type="PANTHER" id="PTHR36539">
    <property type="entry name" value="ETHANOLAMINE UTILIZATION PROTEIN EUTN"/>
    <property type="match status" value="1"/>
</dbReference>
<reference evidence="4 5" key="1">
    <citation type="submission" date="2016-02" db="EMBL/GenBank/DDBJ databases">
        <authorList>
            <person name="Wen L."/>
            <person name="He K."/>
            <person name="Yang H."/>
        </authorList>
    </citation>
    <scope>NUCLEOTIDE SEQUENCE [LARGE SCALE GENOMIC DNA]</scope>
    <source>
        <strain evidence="4 5">DSM 22607</strain>
    </source>
</reference>
<comment type="subcellular location">
    <subcellularLocation>
        <location evidence="1">Carboxysome</location>
    </subcellularLocation>
</comment>
<dbReference type="Gene3D" id="2.40.50.220">
    <property type="entry name" value="EutN/Ccml"/>
    <property type="match status" value="1"/>
</dbReference>
<proteinExistence type="predicted"/>
<keyword evidence="2" id="KW-1282">Carboxysome</keyword>
<dbReference type="SUPFAM" id="SSF159133">
    <property type="entry name" value="EutN/CcmL-like"/>
    <property type="match status" value="1"/>
</dbReference>
<evidence type="ECO:0000313" key="4">
    <source>
        <dbReference type="EMBL" id="KXK66716.1"/>
    </source>
</evidence>
<protein>
    <submittedName>
        <fullName evidence="4">Putative carbon dioxide concentrating mechanism protein CcmL</fullName>
    </submittedName>
</protein>
<dbReference type="InterPro" id="IPR036677">
    <property type="entry name" value="EutN_CcmL_sf"/>
</dbReference>
<evidence type="ECO:0000256" key="2">
    <source>
        <dbReference type="ARBA" id="ARBA00023669"/>
    </source>
</evidence>
<dbReference type="GO" id="GO:0031470">
    <property type="term" value="C:carboxysome"/>
    <property type="evidence" value="ECO:0007669"/>
    <property type="project" value="UniProtKB-SubCell"/>
</dbReference>
<evidence type="ECO:0000256" key="3">
    <source>
        <dbReference type="ARBA" id="ARBA00024446"/>
    </source>
</evidence>
<keyword evidence="3" id="KW-1283">Bacterial microcompartment</keyword>
<name>A0A136Q809_9FIRM</name>
<dbReference type="PROSITE" id="PS51932">
    <property type="entry name" value="BMV"/>
    <property type="match status" value="1"/>
</dbReference>
<dbReference type="AlphaFoldDB" id="A0A136Q809"/>
<dbReference type="RefSeq" id="WP_066523414.1">
    <property type="nucleotide sequence ID" value="NZ_CABMOF010000018.1"/>
</dbReference>
<organism evidence="4 5">
    <name type="scientific">Christensenella minuta</name>
    <dbReference type="NCBI Taxonomy" id="626937"/>
    <lineage>
        <taxon>Bacteria</taxon>
        <taxon>Bacillati</taxon>
        <taxon>Bacillota</taxon>
        <taxon>Clostridia</taxon>
        <taxon>Christensenellales</taxon>
        <taxon>Christensenellaceae</taxon>
        <taxon>Christensenella</taxon>
    </lineage>
</organism>
<sequence>MQLGKIVQYVVATKKNEKLTGCKLLVVQMIENGQLVQRYAVATDSVGAGEGEVVLVVFGSAARIGTGRENAPIDAAIVGIIDEPESVLGDAP</sequence>
<dbReference type="OrthoDB" id="196195at2"/>
<dbReference type="Pfam" id="PF03319">
    <property type="entry name" value="EutN_CcmL"/>
    <property type="match status" value="1"/>
</dbReference>
<dbReference type="PATRIC" id="fig|626937.4.peg.400"/>
<dbReference type="InterPro" id="IPR004992">
    <property type="entry name" value="EutN_CcmL"/>
</dbReference>
<dbReference type="STRING" id="626937.HMPREF3293_00407"/>
<accession>A0A136Q809</accession>
<gene>
    <name evidence="4" type="ORF">HMPREF3293_00407</name>
</gene>
<keyword evidence="5" id="KW-1185">Reference proteome</keyword>